<evidence type="ECO:0000256" key="1">
    <source>
        <dbReference type="ARBA" id="ARBA00006529"/>
    </source>
</evidence>
<dbReference type="EMBL" id="JABTTQ020001266">
    <property type="protein sequence ID" value="KAK6132385.1"/>
    <property type="molecule type" value="Genomic_DNA"/>
</dbReference>
<comment type="catalytic activity">
    <reaction evidence="8">
        <text>L-threonyl-[protein] + ATP = O-phospho-L-threonyl-[protein] + ADP + H(+)</text>
        <dbReference type="Rhea" id="RHEA:46608"/>
        <dbReference type="Rhea" id="RHEA-COMP:11060"/>
        <dbReference type="Rhea" id="RHEA-COMP:11605"/>
        <dbReference type="ChEBI" id="CHEBI:15378"/>
        <dbReference type="ChEBI" id="CHEBI:30013"/>
        <dbReference type="ChEBI" id="CHEBI:30616"/>
        <dbReference type="ChEBI" id="CHEBI:61977"/>
        <dbReference type="ChEBI" id="CHEBI:456216"/>
        <dbReference type="EC" id="2.7.11.25"/>
    </reaction>
</comment>
<keyword evidence="4" id="KW-0808">Transferase</keyword>
<evidence type="ECO:0000256" key="6">
    <source>
        <dbReference type="ARBA" id="ARBA00022777"/>
    </source>
</evidence>
<dbReference type="PANTHER" id="PTHR48016">
    <property type="entry name" value="MAP KINASE KINASE KINASE SSK2-RELATED-RELATED"/>
    <property type="match status" value="1"/>
</dbReference>
<dbReference type="PROSITE" id="PS00108">
    <property type="entry name" value="PROTEIN_KINASE_ST"/>
    <property type="match status" value="1"/>
</dbReference>
<evidence type="ECO:0000256" key="3">
    <source>
        <dbReference type="ARBA" id="ARBA00022527"/>
    </source>
</evidence>
<dbReference type="InterPro" id="IPR050538">
    <property type="entry name" value="MAP_kinase_kinase_kinase"/>
</dbReference>
<feature type="binding site" evidence="10">
    <location>
        <position position="373"/>
    </location>
    <ligand>
        <name>ATP</name>
        <dbReference type="ChEBI" id="CHEBI:30616"/>
    </ligand>
</feature>
<feature type="region of interest" description="Disordered" evidence="11">
    <location>
        <begin position="276"/>
        <end position="327"/>
    </location>
</feature>
<feature type="domain" description="Protein kinase" evidence="12">
    <location>
        <begin position="345"/>
        <end position="616"/>
    </location>
</feature>
<dbReference type="SUPFAM" id="SSF56112">
    <property type="entry name" value="Protein kinase-like (PK-like)"/>
    <property type="match status" value="1"/>
</dbReference>
<organism evidence="13 14">
    <name type="scientific">Rehmannia glutinosa</name>
    <name type="common">Chinese foxglove</name>
    <dbReference type="NCBI Taxonomy" id="99300"/>
    <lineage>
        <taxon>Eukaryota</taxon>
        <taxon>Viridiplantae</taxon>
        <taxon>Streptophyta</taxon>
        <taxon>Embryophyta</taxon>
        <taxon>Tracheophyta</taxon>
        <taxon>Spermatophyta</taxon>
        <taxon>Magnoliopsida</taxon>
        <taxon>eudicotyledons</taxon>
        <taxon>Gunneridae</taxon>
        <taxon>Pentapetalae</taxon>
        <taxon>asterids</taxon>
        <taxon>lamiids</taxon>
        <taxon>Lamiales</taxon>
        <taxon>Orobanchaceae</taxon>
        <taxon>Rehmannieae</taxon>
        <taxon>Rehmannia</taxon>
    </lineage>
</organism>
<dbReference type="SMART" id="SM00220">
    <property type="entry name" value="S_TKc"/>
    <property type="match status" value="1"/>
</dbReference>
<dbReference type="InterPro" id="IPR011009">
    <property type="entry name" value="Kinase-like_dom_sf"/>
</dbReference>
<dbReference type="EC" id="2.7.11.25" evidence="2"/>
<evidence type="ECO:0000313" key="13">
    <source>
        <dbReference type="EMBL" id="KAK6132385.1"/>
    </source>
</evidence>
<feature type="region of interest" description="Disordered" evidence="11">
    <location>
        <begin position="1"/>
        <end position="66"/>
    </location>
</feature>
<sequence length="638" mass="70964">MHRIPKVFGHSSDRSRTGTDSGSGGSSSPSRRAAKPKPKLDRRNAMKNINYEFSPSSASASSQYSSEESLRTRSLDLYDGRTSFRVDGIDGEIEILCKTLGFSGIDDFSIPLEEYEAMKVRSSSGPVVFSQTIEPLIDRKMEVNKDDAVECSARSGAVEAVDSINQNIEGNDKFVRFSDNSSVLISRNCEESRGYADMDRSRATVIGTCSSDNVSVISNVFRGNGIKGVRPPLLAPPPLMSLPVIEKECSTWDMFRSFAPDSGARISRLEQDFCSDDEEGRRRNGDEDLEEDRRRRGMMREENSVLSASCSFTTSSNDDDSSSTTTEAMLSISPNGRFRRVISEWQKGELLGRGSFGSVYEGIADDGFFFAVKEVSLLDQGDDGKQRILQLEQEIALLSQFEHENIVQYYGTKKVLLSGVLGGICYYGLYLFCEDESNLYIFLELVTKGSLLSLYQKYTLRDSQVSAYTRQILHGLKYLHDRNVVHRDIKCANILVDTNGLVKLADFGLAKATKLNDVKSCKGTAFWMAPEVVRSLGYGLPADIWSLGCTVLEMLTRRFPYSNLECMPALFKIGRGERPPIPDSLSNDARDFILKCLQVDPSLRPTAAQLLDHPFLKRPLPPSSGFTSPHFFARQFVG</sequence>
<dbReference type="PROSITE" id="PS00107">
    <property type="entry name" value="PROTEIN_KINASE_ATP"/>
    <property type="match status" value="1"/>
</dbReference>
<dbReference type="InterPro" id="IPR017441">
    <property type="entry name" value="Protein_kinase_ATP_BS"/>
</dbReference>
<comment type="similarity">
    <text evidence="1">Belongs to the protein kinase superfamily. STE Ser/Thr protein kinase family. MAP kinase kinase kinase subfamily.</text>
</comment>
<gene>
    <name evidence="13" type="ORF">DH2020_033876</name>
</gene>
<feature type="compositionally biased region" description="Basic and acidic residues" evidence="11">
    <location>
        <begin position="279"/>
        <end position="303"/>
    </location>
</feature>
<keyword evidence="5 10" id="KW-0547">Nucleotide-binding</keyword>
<evidence type="ECO:0000256" key="7">
    <source>
        <dbReference type="ARBA" id="ARBA00022840"/>
    </source>
</evidence>
<dbReference type="PANTHER" id="PTHR48016:SF29">
    <property type="entry name" value="MITOGEN-ACTIVATED PROTEIN KINASE KINASE KINASE 1-RELATED"/>
    <property type="match status" value="1"/>
</dbReference>
<dbReference type="InterPro" id="IPR008271">
    <property type="entry name" value="Ser/Thr_kinase_AS"/>
</dbReference>
<evidence type="ECO:0000256" key="11">
    <source>
        <dbReference type="SAM" id="MobiDB-lite"/>
    </source>
</evidence>
<proteinExistence type="inferred from homology"/>
<dbReference type="Gene3D" id="3.30.200.20">
    <property type="entry name" value="Phosphorylase Kinase, domain 1"/>
    <property type="match status" value="1"/>
</dbReference>
<dbReference type="Pfam" id="PF00069">
    <property type="entry name" value="Pkinase"/>
    <property type="match status" value="1"/>
</dbReference>
<keyword evidence="3" id="KW-0723">Serine/threonine-protein kinase</keyword>
<keyword evidence="14" id="KW-1185">Reference proteome</keyword>
<evidence type="ECO:0000256" key="2">
    <source>
        <dbReference type="ARBA" id="ARBA00012406"/>
    </source>
</evidence>
<evidence type="ECO:0000256" key="8">
    <source>
        <dbReference type="ARBA" id="ARBA00047559"/>
    </source>
</evidence>
<dbReference type="PROSITE" id="PS50011">
    <property type="entry name" value="PROTEIN_KINASE_DOM"/>
    <property type="match status" value="1"/>
</dbReference>
<feature type="compositionally biased region" description="Low complexity" evidence="11">
    <location>
        <begin position="54"/>
        <end position="66"/>
    </location>
</feature>
<keyword evidence="7 10" id="KW-0067">ATP-binding</keyword>
<comment type="catalytic activity">
    <reaction evidence="9">
        <text>L-seryl-[protein] + ATP = O-phospho-L-seryl-[protein] + ADP + H(+)</text>
        <dbReference type="Rhea" id="RHEA:17989"/>
        <dbReference type="Rhea" id="RHEA-COMP:9863"/>
        <dbReference type="Rhea" id="RHEA-COMP:11604"/>
        <dbReference type="ChEBI" id="CHEBI:15378"/>
        <dbReference type="ChEBI" id="CHEBI:29999"/>
        <dbReference type="ChEBI" id="CHEBI:30616"/>
        <dbReference type="ChEBI" id="CHEBI:83421"/>
        <dbReference type="ChEBI" id="CHEBI:456216"/>
        <dbReference type="EC" id="2.7.11.25"/>
    </reaction>
</comment>
<dbReference type="InterPro" id="IPR000719">
    <property type="entry name" value="Prot_kinase_dom"/>
</dbReference>
<accession>A0ABR0VEY6</accession>
<dbReference type="Proteomes" id="UP001318860">
    <property type="component" value="Unassembled WGS sequence"/>
</dbReference>
<comment type="caution">
    <text evidence="13">The sequence shown here is derived from an EMBL/GenBank/DDBJ whole genome shotgun (WGS) entry which is preliminary data.</text>
</comment>
<feature type="compositionally biased region" description="Low complexity" evidence="11">
    <location>
        <begin position="309"/>
        <end position="326"/>
    </location>
</feature>
<keyword evidence="6" id="KW-0418">Kinase</keyword>
<evidence type="ECO:0000256" key="5">
    <source>
        <dbReference type="ARBA" id="ARBA00022741"/>
    </source>
</evidence>
<dbReference type="Gene3D" id="1.10.510.10">
    <property type="entry name" value="Transferase(Phosphotransferase) domain 1"/>
    <property type="match status" value="1"/>
</dbReference>
<protein>
    <recommendedName>
        <fullName evidence="2">mitogen-activated protein kinase kinase kinase</fullName>
        <ecNumber evidence="2">2.7.11.25</ecNumber>
    </recommendedName>
</protein>
<name>A0ABR0VEY6_REHGL</name>
<reference evidence="13 14" key="1">
    <citation type="journal article" date="2021" name="Comput. Struct. Biotechnol. J.">
        <title>De novo genome assembly of the potent medicinal plant Rehmannia glutinosa using nanopore technology.</title>
        <authorList>
            <person name="Ma L."/>
            <person name="Dong C."/>
            <person name="Song C."/>
            <person name="Wang X."/>
            <person name="Zheng X."/>
            <person name="Niu Y."/>
            <person name="Chen S."/>
            <person name="Feng W."/>
        </authorList>
    </citation>
    <scope>NUCLEOTIDE SEQUENCE [LARGE SCALE GENOMIC DNA]</scope>
    <source>
        <strain evidence="13">DH-2019</strain>
    </source>
</reference>
<evidence type="ECO:0000259" key="12">
    <source>
        <dbReference type="PROSITE" id="PS50011"/>
    </source>
</evidence>
<evidence type="ECO:0000256" key="10">
    <source>
        <dbReference type="PROSITE-ProRule" id="PRU10141"/>
    </source>
</evidence>
<evidence type="ECO:0000256" key="4">
    <source>
        <dbReference type="ARBA" id="ARBA00022679"/>
    </source>
</evidence>
<evidence type="ECO:0000256" key="9">
    <source>
        <dbReference type="ARBA" id="ARBA00048329"/>
    </source>
</evidence>
<evidence type="ECO:0000313" key="14">
    <source>
        <dbReference type="Proteomes" id="UP001318860"/>
    </source>
</evidence>